<accession>A0A9J6AI11</accession>
<gene>
    <name evidence="1" type="ORF">H5410_009442</name>
</gene>
<dbReference type="EMBL" id="JACXVP010000002">
    <property type="protein sequence ID" value="KAG5624224.1"/>
    <property type="molecule type" value="Genomic_DNA"/>
</dbReference>
<name>A0A9J6AI11_SOLCO</name>
<dbReference type="AlphaFoldDB" id="A0A9J6AI11"/>
<proteinExistence type="predicted"/>
<dbReference type="Proteomes" id="UP000824120">
    <property type="component" value="Chromosome 2"/>
</dbReference>
<protein>
    <submittedName>
        <fullName evidence="1">Uncharacterized protein</fullName>
    </submittedName>
</protein>
<organism evidence="1 2">
    <name type="scientific">Solanum commersonii</name>
    <name type="common">Commerson's wild potato</name>
    <name type="synonym">Commerson's nightshade</name>
    <dbReference type="NCBI Taxonomy" id="4109"/>
    <lineage>
        <taxon>Eukaryota</taxon>
        <taxon>Viridiplantae</taxon>
        <taxon>Streptophyta</taxon>
        <taxon>Embryophyta</taxon>
        <taxon>Tracheophyta</taxon>
        <taxon>Spermatophyta</taxon>
        <taxon>Magnoliopsida</taxon>
        <taxon>eudicotyledons</taxon>
        <taxon>Gunneridae</taxon>
        <taxon>Pentapetalae</taxon>
        <taxon>asterids</taxon>
        <taxon>lamiids</taxon>
        <taxon>Solanales</taxon>
        <taxon>Solanaceae</taxon>
        <taxon>Solanoideae</taxon>
        <taxon>Solaneae</taxon>
        <taxon>Solanum</taxon>
    </lineage>
</organism>
<dbReference type="OrthoDB" id="1305728at2759"/>
<sequence>MSFLCLTTGTVLGISRPIWMKRFRSRDEKLLWWAAWSTYEEDFKDQLSALVHCQKSCQGFA</sequence>
<evidence type="ECO:0000313" key="1">
    <source>
        <dbReference type="EMBL" id="KAG5624224.1"/>
    </source>
</evidence>
<evidence type="ECO:0000313" key="2">
    <source>
        <dbReference type="Proteomes" id="UP000824120"/>
    </source>
</evidence>
<reference evidence="1 2" key="1">
    <citation type="submission" date="2020-09" db="EMBL/GenBank/DDBJ databases">
        <title>De no assembly of potato wild relative species, Solanum commersonii.</title>
        <authorList>
            <person name="Cho K."/>
        </authorList>
    </citation>
    <scope>NUCLEOTIDE SEQUENCE [LARGE SCALE GENOMIC DNA]</scope>
    <source>
        <strain evidence="1">LZ3.2</strain>
        <tissue evidence="1">Leaf</tissue>
    </source>
</reference>
<keyword evidence="2" id="KW-1185">Reference proteome</keyword>
<comment type="caution">
    <text evidence="1">The sequence shown here is derived from an EMBL/GenBank/DDBJ whole genome shotgun (WGS) entry which is preliminary data.</text>
</comment>